<accession>A0A1Q9ALT0</accession>
<feature type="domain" description="Transposase IS66 central" evidence="1">
    <location>
        <begin position="2"/>
        <end position="31"/>
    </location>
</feature>
<name>A0A1Q9ALT0_9HYPH</name>
<evidence type="ECO:0000313" key="4">
    <source>
        <dbReference type="Proteomes" id="UP000186143"/>
    </source>
</evidence>
<feature type="domain" description="Transposase IS66 C-terminal" evidence="2">
    <location>
        <begin position="38"/>
        <end position="75"/>
    </location>
</feature>
<dbReference type="EMBL" id="MKIO01000022">
    <property type="protein sequence ID" value="OLP56273.1"/>
    <property type="molecule type" value="Genomic_DNA"/>
</dbReference>
<dbReference type="AlphaFoldDB" id="A0A1Q9ALT0"/>
<organism evidence="3 4">
    <name type="scientific">Xaviernesmea rhizosphaerae</name>
    <dbReference type="NCBI Taxonomy" id="1672749"/>
    <lineage>
        <taxon>Bacteria</taxon>
        <taxon>Pseudomonadati</taxon>
        <taxon>Pseudomonadota</taxon>
        <taxon>Alphaproteobacteria</taxon>
        <taxon>Hyphomicrobiales</taxon>
        <taxon>Rhizobiaceae</taxon>
        <taxon>Rhizobium/Agrobacterium group</taxon>
        <taxon>Xaviernesmea</taxon>
    </lineage>
</organism>
<evidence type="ECO:0000259" key="1">
    <source>
        <dbReference type="Pfam" id="PF03050"/>
    </source>
</evidence>
<comment type="caution">
    <text evidence="3">The sequence shown here is derived from an EMBL/GenBank/DDBJ whole genome shotgun (WGS) entry which is preliminary data.</text>
</comment>
<evidence type="ECO:0000259" key="2">
    <source>
        <dbReference type="Pfam" id="PF13817"/>
    </source>
</evidence>
<sequence length="84" mass="9316">MPDNNAAERAIRPIALGRKNWLFAGSDKGGERAAAILSLIETAKLNGLDPEAYLRDVLTRIADHPINRIDELLPWNLEIPSERA</sequence>
<dbReference type="Pfam" id="PF03050">
    <property type="entry name" value="DDE_Tnp_IS66"/>
    <property type="match status" value="1"/>
</dbReference>
<dbReference type="InterPro" id="IPR039552">
    <property type="entry name" value="IS66_C"/>
</dbReference>
<proteinExistence type="predicted"/>
<gene>
    <name evidence="3" type="ORF">BJF92_15345</name>
</gene>
<protein>
    <recommendedName>
        <fullName evidence="5">Transposase</fullName>
    </recommendedName>
</protein>
<dbReference type="Proteomes" id="UP000186143">
    <property type="component" value="Unassembled WGS sequence"/>
</dbReference>
<dbReference type="STRING" id="1672749.BJF92_15345"/>
<dbReference type="Pfam" id="PF13817">
    <property type="entry name" value="DDE_Tnp_IS66_C"/>
    <property type="match status" value="1"/>
</dbReference>
<evidence type="ECO:0000313" key="3">
    <source>
        <dbReference type="EMBL" id="OLP56273.1"/>
    </source>
</evidence>
<dbReference type="PANTHER" id="PTHR33678:SF1">
    <property type="entry name" value="BLL1576 PROTEIN"/>
    <property type="match status" value="1"/>
</dbReference>
<dbReference type="PANTHER" id="PTHR33678">
    <property type="entry name" value="BLL1576 PROTEIN"/>
    <property type="match status" value="1"/>
</dbReference>
<evidence type="ECO:0008006" key="5">
    <source>
        <dbReference type="Google" id="ProtNLM"/>
    </source>
</evidence>
<dbReference type="InterPro" id="IPR052344">
    <property type="entry name" value="Transposase-related"/>
</dbReference>
<reference evidence="3 4" key="1">
    <citation type="submission" date="2016-09" db="EMBL/GenBank/DDBJ databases">
        <title>Rhizobium sp. nov., a novel species isolated from the rice rhizosphere.</title>
        <authorList>
            <person name="Zhao J."/>
            <person name="Zhang X."/>
        </authorList>
    </citation>
    <scope>NUCLEOTIDE SEQUENCE [LARGE SCALE GENOMIC DNA]</scope>
    <source>
        <strain evidence="3 4">MH17</strain>
    </source>
</reference>
<dbReference type="InterPro" id="IPR004291">
    <property type="entry name" value="Transposase_IS66_central"/>
</dbReference>